<sequence>MKPDTKLPVVSCPTCGAAVKWAAENRWKPFCSERCKMIDLGQWATEKYRVPVEPKLDEGEAPNEGERPQ</sequence>
<evidence type="ECO:0000313" key="5">
    <source>
        <dbReference type="Proteomes" id="UP000064243"/>
    </source>
</evidence>
<dbReference type="OrthoDB" id="9809663at2"/>
<dbReference type="GO" id="GO:0008657">
    <property type="term" value="F:DNA topoisomerase type II (double strand cut, ATP-hydrolyzing) inhibitor activity"/>
    <property type="evidence" value="ECO:0007669"/>
    <property type="project" value="UniProtKB-UniRule"/>
</dbReference>
<dbReference type="PATRIC" id="fig|36861.3.peg.313"/>
<dbReference type="GO" id="GO:0006355">
    <property type="term" value="P:regulation of DNA-templated transcription"/>
    <property type="evidence" value="ECO:0007669"/>
    <property type="project" value="InterPro"/>
</dbReference>
<dbReference type="Pfam" id="PF03884">
    <property type="entry name" value="YacG"/>
    <property type="match status" value="1"/>
</dbReference>
<comment type="subunit">
    <text evidence="3">Interacts with GyrB.</text>
</comment>
<feature type="binding site" evidence="3">
    <location>
        <position position="15"/>
    </location>
    <ligand>
        <name>Zn(2+)</name>
        <dbReference type="ChEBI" id="CHEBI:29105"/>
    </ligand>
</feature>
<comment type="caution">
    <text evidence="4">The sequence shown here is derived from an EMBL/GenBank/DDBJ whole genome shotgun (WGS) entry which is preliminary data.</text>
</comment>
<dbReference type="InterPro" id="IPR013088">
    <property type="entry name" value="Znf_NHR/GATA"/>
</dbReference>
<protein>
    <recommendedName>
        <fullName evidence="3">DNA gyrase inhibitor YacG</fullName>
    </recommendedName>
</protein>
<dbReference type="RefSeq" id="WP_059752267.1">
    <property type="nucleotide sequence ID" value="NZ_LDUG01000016.1"/>
</dbReference>
<dbReference type="AlphaFoldDB" id="A0A106BRJ4"/>
<evidence type="ECO:0000256" key="3">
    <source>
        <dbReference type="HAMAP-Rule" id="MF_00649"/>
    </source>
</evidence>
<keyword evidence="5" id="KW-1185">Reference proteome</keyword>
<gene>
    <name evidence="3" type="primary">yacG</name>
    <name evidence="4" type="ORF">ABW22_04300</name>
</gene>
<comment type="function">
    <text evidence="3">Inhibits all the catalytic activities of DNA gyrase by preventing its interaction with DNA. Acts by binding directly to the C-terminal domain of GyrB, which probably disrupts DNA binding by the gyrase.</text>
</comment>
<evidence type="ECO:0000256" key="1">
    <source>
        <dbReference type="ARBA" id="ARBA00022723"/>
    </source>
</evidence>
<keyword evidence="2 3" id="KW-0862">Zinc</keyword>
<dbReference type="Proteomes" id="UP000064243">
    <property type="component" value="Unassembled WGS sequence"/>
</dbReference>
<dbReference type="HAMAP" id="MF_00649">
    <property type="entry name" value="DNA_gyrase_inhibitor_YacG"/>
    <property type="match status" value="1"/>
</dbReference>
<name>A0A106BRJ4_THIDE</name>
<comment type="cofactor">
    <cofactor evidence="3">
        <name>Zn(2+)</name>
        <dbReference type="ChEBI" id="CHEBI:29105"/>
    </cofactor>
    <text evidence="3">Binds 1 zinc ion.</text>
</comment>
<feature type="binding site" evidence="3">
    <location>
        <position position="31"/>
    </location>
    <ligand>
        <name>Zn(2+)</name>
        <dbReference type="ChEBI" id="CHEBI:29105"/>
    </ligand>
</feature>
<organism evidence="4 5">
    <name type="scientific">Thiobacillus denitrificans</name>
    <dbReference type="NCBI Taxonomy" id="36861"/>
    <lineage>
        <taxon>Bacteria</taxon>
        <taxon>Pseudomonadati</taxon>
        <taxon>Pseudomonadota</taxon>
        <taxon>Betaproteobacteria</taxon>
        <taxon>Nitrosomonadales</taxon>
        <taxon>Thiobacillaceae</taxon>
        <taxon>Thiobacillus</taxon>
    </lineage>
</organism>
<dbReference type="InterPro" id="IPR005584">
    <property type="entry name" value="DNA_gyrase_inhibitor_YacG"/>
</dbReference>
<feature type="binding site" evidence="3">
    <location>
        <position position="12"/>
    </location>
    <ligand>
        <name>Zn(2+)</name>
        <dbReference type="ChEBI" id="CHEBI:29105"/>
    </ligand>
</feature>
<dbReference type="EMBL" id="LDUG01000016">
    <property type="protein sequence ID" value="KVW97328.1"/>
    <property type="molecule type" value="Genomic_DNA"/>
</dbReference>
<dbReference type="SUPFAM" id="SSF57716">
    <property type="entry name" value="Glucocorticoid receptor-like (DNA-binding domain)"/>
    <property type="match status" value="1"/>
</dbReference>
<dbReference type="GO" id="GO:0008270">
    <property type="term" value="F:zinc ion binding"/>
    <property type="evidence" value="ECO:0007669"/>
    <property type="project" value="UniProtKB-UniRule"/>
</dbReference>
<evidence type="ECO:0000313" key="4">
    <source>
        <dbReference type="EMBL" id="KVW97328.1"/>
    </source>
</evidence>
<proteinExistence type="inferred from homology"/>
<reference evidence="4 5" key="1">
    <citation type="journal article" date="2015" name="Appl. Environ. Microbiol.">
        <title>Aerobic and Anaerobic Thiosulfate Oxidation by a Cold-Adapted, Subglacial Chemoautotroph.</title>
        <authorList>
            <person name="Harrold Z.R."/>
            <person name="Skidmore M.L."/>
            <person name="Hamilton T.L."/>
            <person name="Desch L."/>
            <person name="Amada K."/>
            <person name="van Gelder W."/>
            <person name="Glover K."/>
            <person name="Roden E.E."/>
            <person name="Boyd E.S."/>
        </authorList>
    </citation>
    <scope>NUCLEOTIDE SEQUENCE [LARGE SCALE GENOMIC DNA]</scope>
    <source>
        <strain evidence="4 5">RG</strain>
    </source>
</reference>
<dbReference type="PANTHER" id="PTHR36150:SF1">
    <property type="entry name" value="DNA GYRASE INHIBITOR YACG"/>
    <property type="match status" value="1"/>
</dbReference>
<feature type="binding site" evidence="3">
    <location>
        <position position="35"/>
    </location>
    <ligand>
        <name>Zn(2+)</name>
        <dbReference type="ChEBI" id="CHEBI:29105"/>
    </ligand>
</feature>
<dbReference type="Gene3D" id="3.30.50.10">
    <property type="entry name" value="Erythroid Transcription Factor GATA-1, subunit A"/>
    <property type="match status" value="1"/>
</dbReference>
<evidence type="ECO:0000256" key="2">
    <source>
        <dbReference type="ARBA" id="ARBA00022833"/>
    </source>
</evidence>
<keyword evidence="1 3" id="KW-0479">Metal-binding</keyword>
<comment type="similarity">
    <text evidence="3">Belongs to the DNA gyrase inhibitor YacG family.</text>
</comment>
<dbReference type="PANTHER" id="PTHR36150">
    <property type="entry name" value="DNA GYRASE INHIBITOR YACG"/>
    <property type="match status" value="1"/>
</dbReference>
<accession>A0A106BRJ4</accession>